<reference evidence="1" key="1">
    <citation type="journal article" date="2021" name="bioRxiv">
        <title>Identification of Pectobacterium species isolated from the soft rot of tetecho (Neobuxbaumia tetetzo), a columnar cactus, and associated metagenomics.</title>
        <authorList>
            <person name="Vargas-Peralta D."/>
            <person name="Narvaez-Barragan D.A."/>
            <person name="de Sandozequi A."/>
            <person name="Romero-Gutierrez M.F."/>
            <person name="Segovia L."/>
            <person name="Martinez-Anaya C."/>
            <person name="Alcaraz L.D."/>
            <person name="de la Torre Almaraz R."/>
        </authorList>
    </citation>
    <scope>NUCLEOTIDE SEQUENCE</scope>
    <source>
        <strain evidence="1">A3</strain>
    </source>
</reference>
<reference evidence="1" key="2">
    <citation type="submission" date="2021-01" db="EMBL/GenBank/DDBJ databases">
        <authorList>
            <person name="Vargas Peralta D."/>
        </authorList>
    </citation>
    <scope>NUCLEOTIDE SEQUENCE</scope>
    <source>
        <strain evidence="1">A3</strain>
    </source>
</reference>
<gene>
    <name evidence="1" type="ORF">IM880_13685</name>
</gene>
<organism evidence="1 2">
    <name type="scientific">Pectobacterium polaris</name>
    <dbReference type="NCBI Taxonomy" id="2042057"/>
    <lineage>
        <taxon>Bacteria</taxon>
        <taxon>Pseudomonadati</taxon>
        <taxon>Pseudomonadota</taxon>
        <taxon>Gammaproteobacteria</taxon>
        <taxon>Enterobacterales</taxon>
        <taxon>Pectobacteriaceae</taxon>
        <taxon>Pectobacterium</taxon>
    </lineage>
</organism>
<comment type="caution">
    <text evidence="1">The sequence shown here is derived from an EMBL/GenBank/DDBJ whole genome shotgun (WGS) entry which is preliminary data.</text>
</comment>
<dbReference type="Proteomes" id="UP000696310">
    <property type="component" value="Unassembled WGS sequence"/>
</dbReference>
<evidence type="ECO:0000313" key="2">
    <source>
        <dbReference type="Proteomes" id="UP000696310"/>
    </source>
</evidence>
<accession>A0AAW4P1D0</accession>
<dbReference type="RefSeq" id="WP_219680063.1">
    <property type="nucleotide sequence ID" value="NZ_JAESHX010000062.1"/>
</dbReference>
<dbReference type="EMBL" id="JAESHX010000062">
    <property type="protein sequence ID" value="MBW5893265.1"/>
    <property type="molecule type" value="Genomic_DNA"/>
</dbReference>
<dbReference type="AlphaFoldDB" id="A0AAW4P1D0"/>
<name>A0AAW4P1D0_9GAMM</name>
<sequence>MENVYIIADYHKIFGENPPELSDVLGDDVHPGMLATLSMLSWKNRTPEINEWVEKNIPLTSAGLVATRESDFSNRTSCMWLWLYLIKNLRKYNFDHEGEKDQFYEKIIRCLTILNKKEHNKEDTNGYLMNNGYGFYRDNYYWQINRSMRSFVYEKKMKTYVSNFQKHYNVKLTDYIELHSFLTRRFSHGASVLASVRPSVWVIDLDVLAQETRLNSEELERIMMMSSFSIDDFRNQENDFNKEDAWHNFLRTYPYFRLSEKKYIPINGKLAENLLYNELFHKIKHAAPIPLQFMTDYGLCFESYISDLIKLACRKSKFINYKYLPEFKYDSNSKRSSDAYIYFRDEVSNVDVVIVIEVKAKRIREQARIVNPTEKDIQLSIDKTIRDPLSQALGVTCDIINKQESKILKKDKVYYFMSVSMDGYTGIFGDYDLSLSPKHHEEIKLGGVYPVTIEGFECFMRVLMSNYSSPANIILNDFNEVRGQISFKTHVARISNSKRCLSEDFDNYINKSLNMTVNNFAASRKNE</sequence>
<evidence type="ECO:0000313" key="1">
    <source>
        <dbReference type="EMBL" id="MBW5893265.1"/>
    </source>
</evidence>
<protein>
    <submittedName>
        <fullName evidence="1">Uncharacterized protein</fullName>
    </submittedName>
</protein>
<proteinExistence type="predicted"/>